<evidence type="ECO:0000313" key="3">
    <source>
        <dbReference type="Proteomes" id="UP001556196"/>
    </source>
</evidence>
<feature type="region of interest" description="Disordered" evidence="1">
    <location>
        <begin position="73"/>
        <end position="96"/>
    </location>
</feature>
<evidence type="ECO:0000313" key="2">
    <source>
        <dbReference type="EMBL" id="MEW9807040.1"/>
    </source>
</evidence>
<name>A0ABV3R1X4_9HYPH</name>
<keyword evidence="3" id="KW-1185">Reference proteome</keyword>
<dbReference type="RefSeq" id="WP_367724201.1">
    <property type="nucleotide sequence ID" value="NZ_JBFOCI010000004.1"/>
</dbReference>
<reference evidence="2 3" key="1">
    <citation type="submission" date="2024-06" db="EMBL/GenBank/DDBJ databases">
        <authorList>
            <person name="Tuo L."/>
        </authorList>
    </citation>
    <scope>NUCLEOTIDE SEQUENCE [LARGE SCALE GENOMIC DNA]</scope>
    <source>
        <strain evidence="2 3">ZMM04-5</strain>
    </source>
</reference>
<evidence type="ECO:0000256" key="1">
    <source>
        <dbReference type="SAM" id="MobiDB-lite"/>
    </source>
</evidence>
<organism evidence="2 3">
    <name type="scientific">Mesorhizobium marinum</name>
    <dbReference type="NCBI Taxonomy" id="3228790"/>
    <lineage>
        <taxon>Bacteria</taxon>
        <taxon>Pseudomonadati</taxon>
        <taxon>Pseudomonadota</taxon>
        <taxon>Alphaproteobacteria</taxon>
        <taxon>Hyphomicrobiales</taxon>
        <taxon>Phyllobacteriaceae</taxon>
        <taxon>Mesorhizobium</taxon>
    </lineage>
</organism>
<dbReference type="EMBL" id="JBFOCI010000004">
    <property type="protein sequence ID" value="MEW9807040.1"/>
    <property type="molecule type" value="Genomic_DNA"/>
</dbReference>
<accession>A0ABV3R1X4</accession>
<protein>
    <submittedName>
        <fullName evidence="2">Uncharacterized protein</fullName>
    </submittedName>
</protein>
<proteinExistence type="predicted"/>
<dbReference type="Proteomes" id="UP001556196">
    <property type="component" value="Unassembled WGS sequence"/>
</dbReference>
<sequence length="266" mass="28160">MLRELSEDVRILVKDRLRDFRSIVRQHRHDHAPGQGRAADANGQPLPVRGIEGLLGHAASAFDDVMTIAEGLAPRPGAGGASRSGPQPLQSYFRGPGDATLDGERAFRRDLYRLAKLALVKNGLSDFRILESDFAAVHEKLEKGSAGPIARLHAQTERDERIQLVAALCASLFVELVRKGPVRLAPVGADGSTGADGVVASNALAAIAIACGLATLDMEGAPAAELMEIASLAVGARGDRIRAALDGDERMDRLTALFAGLLTHLN</sequence>
<gene>
    <name evidence="2" type="ORF">ABUE31_13695</name>
</gene>
<comment type="caution">
    <text evidence="2">The sequence shown here is derived from an EMBL/GenBank/DDBJ whole genome shotgun (WGS) entry which is preliminary data.</text>
</comment>